<proteinExistence type="predicted"/>
<evidence type="ECO:0000313" key="3">
    <source>
        <dbReference type="Proteomes" id="UP000244855"/>
    </source>
</evidence>
<dbReference type="OrthoDB" id="3693351at2759"/>
<feature type="transmembrane region" description="Helical" evidence="1">
    <location>
        <begin position="329"/>
        <end position="351"/>
    </location>
</feature>
<sequence>MAMDGMRQISQAIFHESQKFNRVNSTQTFEALLMSRNFAEGSSIKRNSIVETDLLSWTSSSNAEGDAELQLVCVTSSADTSLNISWSTFSDMIHGFGIDAGVLHMICNSKDGFNFFPGTANDNDSILPTWYAGTPRYAVVWTFEAKHSHIRGVVIERGPNVFNGLANVLEKFADYIHAPHRSTDRSHARIVNASSRNGGAMATFTIDETLALSRKVHEVASKIKNHDRLRQISARMLDYILTVRKETSESAVASTDQRKKYNEALHKLSEAVPMLQRQLNASANYLTYMQYRAENLSQVIIALLTHEDAAASINLAEASKKDTSSMKTIAIMTMIFLPATFFAALFSVPLLQWDQSPVVQTRFWVYWAFTLPSTAVVFAIWLAATSTNGTFLVWKDAKKKVMS</sequence>
<keyword evidence="3" id="KW-1185">Reference proteome</keyword>
<organism evidence="2 3">
    <name type="scientific">Periconia macrospinosa</name>
    <dbReference type="NCBI Taxonomy" id="97972"/>
    <lineage>
        <taxon>Eukaryota</taxon>
        <taxon>Fungi</taxon>
        <taxon>Dikarya</taxon>
        <taxon>Ascomycota</taxon>
        <taxon>Pezizomycotina</taxon>
        <taxon>Dothideomycetes</taxon>
        <taxon>Pleosporomycetidae</taxon>
        <taxon>Pleosporales</taxon>
        <taxon>Massarineae</taxon>
        <taxon>Periconiaceae</taxon>
        <taxon>Periconia</taxon>
    </lineage>
</organism>
<evidence type="ECO:0000313" key="2">
    <source>
        <dbReference type="EMBL" id="PVI03014.1"/>
    </source>
</evidence>
<dbReference type="STRING" id="97972.A0A2V1E058"/>
<evidence type="ECO:0000256" key="1">
    <source>
        <dbReference type="SAM" id="Phobius"/>
    </source>
</evidence>
<protein>
    <submittedName>
        <fullName evidence="2">Uncharacterized protein</fullName>
    </submittedName>
</protein>
<name>A0A2V1E058_9PLEO</name>
<dbReference type="Proteomes" id="UP000244855">
    <property type="component" value="Unassembled WGS sequence"/>
</dbReference>
<dbReference type="Gene3D" id="1.20.58.340">
    <property type="entry name" value="Magnesium transport protein CorA, transmembrane region"/>
    <property type="match status" value="1"/>
</dbReference>
<keyword evidence="1" id="KW-1133">Transmembrane helix</keyword>
<dbReference type="AlphaFoldDB" id="A0A2V1E058"/>
<keyword evidence="1" id="KW-0472">Membrane</keyword>
<accession>A0A2V1E058</accession>
<reference evidence="2 3" key="1">
    <citation type="journal article" date="2018" name="Sci. Rep.">
        <title>Comparative genomics provides insights into the lifestyle and reveals functional heterogeneity of dark septate endophytic fungi.</title>
        <authorList>
            <person name="Knapp D.G."/>
            <person name="Nemeth J.B."/>
            <person name="Barry K."/>
            <person name="Hainaut M."/>
            <person name="Henrissat B."/>
            <person name="Johnson J."/>
            <person name="Kuo A."/>
            <person name="Lim J.H.P."/>
            <person name="Lipzen A."/>
            <person name="Nolan M."/>
            <person name="Ohm R.A."/>
            <person name="Tamas L."/>
            <person name="Grigoriev I.V."/>
            <person name="Spatafora J.W."/>
            <person name="Nagy L.G."/>
            <person name="Kovacs G.M."/>
        </authorList>
    </citation>
    <scope>NUCLEOTIDE SEQUENCE [LARGE SCALE GENOMIC DNA]</scope>
    <source>
        <strain evidence="2 3">DSE2036</strain>
    </source>
</reference>
<gene>
    <name evidence="2" type="ORF">DM02DRAFT_726795</name>
</gene>
<dbReference type="EMBL" id="KZ805336">
    <property type="protein sequence ID" value="PVI03014.1"/>
    <property type="molecule type" value="Genomic_DNA"/>
</dbReference>
<keyword evidence="1" id="KW-0812">Transmembrane</keyword>
<feature type="transmembrane region" description="Helical" evidence="1">
    <location>
        <begin position="363"/>
        <end position="394"/>
    </location>
</feature>